<dbReference type="InterPro" id="IPR001647">
    <property type="entry name" value="HTH_TetR"/>
</dbReference>
<reference evidence="6" key="1">
    <citation type="journal article" date="2014" name="Int. J. Syst. Evol. Microbiol.">
        <title>Complete genome sequence of Corynebacterium casei LMG S-19264T (=DSM 44701T), isolated from a smear-ripened cheese.</title>
        <authorList>
            <consortium name="US DOE Joint Genome Institute (JGI-PGF)"/>
            <person name="Walter F."/>
            <person name="Albersmeier A."/>
            <person name="Kalinowski J."/>
            <person name="Ruckert C."/>
        </authorList>
    </citation>
    <scope>NUCLEOTIDE SEQUENCE</scope>
    <source>
        <strain evidence="6">CGMCC 4.7430</strain>
    </source>
</reference>
<feature type="DNA-binding region" description="H-T-H motif" evidence="4">
    <location>
        <begin position="41"/>
        <end position="60"/>
    </location>
</feature>
<dbReference type="AlphaFoldDB" id="A0A918AB84"/>
<dbReference type="GO" id="GO:0000976">
    <property type="term" value="F:transcription cis-regulatory region binding"/>
    <property type="evidence" value="ECO:0007669"/>
    <property type="project" value="TreeGrafter"/>
</dbReference>
<evidence type="ECO:0000259" key="5">
    <source>
        <dbReference type="PROSITE" id="PS50977"/>
    </source>
</evidence>
<protein>
    <submittedName>
        <fullName evidence="6">TetR family transcriptional regulator</fullName>
    </submittedName>
</protein>
<dbReference type="SUPFAM" id="SSF46689">
    <property type="entry name" value="Homeodomain-like"/>
    <property type="match status" value="1"/>
</dbReference>
<evidence type="ECO:0000313" key="7">
    <source>
        <dbReference type="Proteomes" id="UP000660745"/>
    </source>
</evidence>
<evidence type="ECO:0000256" key="3">
    <source>
        <dbReference type="ARBA" id="ARBA00023163"/>
    </source>
</evidence>
<name>A0A918AB84_9ACTN</name>
<dbReference type="Gene3D" id="1.10.357.10">
    <property type="entry name" value="Tetracycline Repressor, domain 2"/>
    <property type="match status" value="1"/>
</dbReference>
<dbReference type="InterPro" id="IPR009057">
    <property type="entry name" value="Homeodomain-like_sf"/>
</dbReference>
<dbReference type="PROSITE" id="PS50977">
    <property type="entry name" value="HTH_TETR_2"/>
    <property type="match status" value="1"/>
</dbReference>
<proteinExistence type="predicted"/>
<dbReference type="PANTHER" id="PTHR30055">
    <property type="entry name" value="HTH-TYPE TRANSCRIPTIONAL REGULATOR RUTR"/>
    <property type="match status" value="1"/>
</dbReference>
<keyword evidence="1" id="KW-0805">Transcription regulation</keyword>
<accession>A0A918AB84</accession>
<feature type="domain" description="HTH tetR-type" evidence="5">
    <location>
        <begin position="18"/>
        <end position="78"/>
    </location>
</feature>
<keyword evidence="7" id="KW-1185">Reference proteome</keyword>
<dbReference type="InterPro" id="IPR050109">
    <property type="entry name" value="HTH-type_TetR-like_transc_reg"/>
</dbReference>
<gene>
    <name evidence="6" type="ORF">GCM10012278_69710</name>
</gene>
<reference evidence="6" key="2">
    <citation type="submission" date="2020-09" db="EMBL/GenBank/DDBJ databases">
        <authorList>
            <person name="Sun Q."/>
            <person name="Zhou Y."/>
        </authorList>
    </citation>
    <scope>NUCLEOTIDE SEQUENCE</scope>
    <source>
        <strain evidence="6">CGMCC 4.7430</strain>
    </source>
</reference>
<evidence type="ECO:0000313" key="6">
    <source>
        <dbReference type="EMBL" id="GGP14333.1"/>
    </source>
</evidence>
<dbReference type="GO" id="GO:0003700">
    <property type="term" value="F:DNA-binding transcription factor activity"/>
    <property type="evidence" value="ECO:0007669"/>
    <property type="project" value="TreeGrafter"/>
</dbReference>
<evidence type="ECO:0000256" key="2">
    <source>
        <dbReference type="ARBA" id="ARBA00023125"/>
    </source>
</evidence>
<comment type="caution">
    <text evidence="6">The sequence shown here is derived from an EMBL/GenBank/DDBJ whole genome shotgun (WGS) entry which is preliminary data.</text>
</comment>
<organism evidence="6 7">
    <name type="scientific">Nonomuraea glycinis</name>
    <dbReference type="NCBI Taxonomy" id="2047744"/>
    <lineage>
        <taxon>Bacteria</taxon>
        <taxon>Bacillati</taxon>
        <taxon>Actinomycetota</taxon>
        <taxon>Actinomycetes</taxon>
        <taxon>Streptosporangiales</taxon>
        <taxon>Streptosporangiaceae</taxon>
        <taxon>Nonomuraea</taxon>
    </lineage>
</organism>
<evidence type="ECO:0000256" key="1">
    <source>
        <dbReference type="ARBA" id="ARBA00023015"/>
    </source>
</evidence>
<keyword evidence="2 4" id="KW-0238">DNA-binding</keyword>
<dbReference type="EMBL" id="BMNK01000016">
    <property type="protein sequence ID" value="GGP14333.1"/>
    <property type="molecule type" value="Genomic_DNA"/>
</dbReference>
<sequence>MTGQSPIVYPGRMSRWEPQARERLVRAAVELFDEHGYDSTTVVQIAQRAGLTKSTFFRHFPDKREVLFAGQDVLCELLAGGIDAAPDEATPLSAVAAGLEAAAGNFTPELHAIGPALRAVVESNSDLREREALKHHSFADAMTLALRRRGIADPAAGLAAWLGVLAFTDAYACWIDPACDQELTALLRLKLRELRAAISSLD</sequence>
<dbReference type="Pfam" id="PF00440">
    <property type="entry name" value="TetR_N"/>
    <property type="match status" value="1"/>
</dbReference>
<keyword evidence="3" id="KW-0804">Transcription</keyword>
<dbReference type="PRINTS" id="PR00455">
    <property type="entry name" value="HTHTETR"/>
</dbReference>
<dbReference type="PANTHER" id="PTHR30055:SF238">
    <property type="entry name" value="MYCOFACTOCIN BIOSYNTHESIS TRANSCRIPTIONAL REGULATOR MFTR-RELATED"/>
    <property type="match status" value="1"/>
</dbReference>
<dbReference type="Proteomes" id="UP000660745">
    <property type="component" value="Unassembled WGS sequence"/>
</dbReference>
<evidence type="ECO:0000256" key="4">
    <source>
        <dbReference type="PROSITE-ProRule" id="PRU00335"/>
    </source>
</evidence>